<dbReference type="Proteomes" id="UP000245884">
    <property type="component" value="Unassembled WGS sequence"/>
</dbReference>
<accession>A0A316V0R9</accession>
<name>A0A316V0R9_9BASI</name>
<evidence type="ECO:0000313" key="3">
    <source>
        <dbReference type="Proteomes" id="UP000245884"/>
    </source>
</evidence>
<reference evidence="2 3" key="1">
    <citation type="journal article" date="2018" name="Mol. Biol. Evol.">
        <title>Broad Genomic Sampling Reveals a Smut Pathogenic Ancestry of the Fungal Clade Ustilaginomycotina.</title>
        <authorList>
            <person name="Kijpornyongpan T."/>
            <person name="Mondo S.J."/>
            <person name="Barry K."/>
            <person name="Sandor L."/>
            <person name="Lee J."/>
            <person name="Lipzen A."/>
            <person name="Pangilinan J."/>
            <person name="LaButti K."/>
            <person name="Hainaut M."/>
            <person name="Henrissat B."/>
            <person name="Grigoriev I.V."/>
            <person name="Spatafora J.W."/>
            <person name="Aime M.C."/>
        </authorList>
    </citation>
    <scope>NUCLEOTIDE SEQUENCE [LARGE SCALE GENOMIC DNA]</scope>
    <source>
        <strain evidence="2 3">MCA 5214</strain>
    </source>
</reference>
<dbReference type="GeneID" id="37031333"/>
<feature type="compositionally biased region" description="Polar residues" evidence="1">
    <location>
        <begin position="25"/>
        <end position="35"/>
    </location>
</feature>
<organism evidence="2 3">
    <name type="scientific">Jaminaea rosea</name>
    <dbReference type="NCBI Taxonomy" id="1569628"/>
    <lineage>
        <taxon>Eukaryota</taxon>
        <taxon>Fungi</taxon>
        <taxon>Dikarya</taxon>
        <taxon>Basidiomycota</taxon>
        <taxon>Ustilaginomycotina</taxon>
        <taxon>Exobasidiomycetes</taxon>
        <taxon>Microstromatales</taxon>
        <taxon>Microstromatales incertae sedis</taxon>
        <taxon>Jaminaea</taxon>
    </lineage>
</organism>
<evidence type="ECO:0000256" key="1">
    <source>
        <dbReference type="SAM" id="MobiDB-lite"/>
    </source>
</evidence>
<evidence type="ECO:0000313" key="2">
    <source>
        <dbReference type="EMBL" id="PWN31072.1"/>
    </source>
</evidence>
<sequence length="404" mass="43840">MLSKSKHSPSPPTRAQHTRSAHAQHLQSPALASTSARRRLICQQEQRQGQRDGLCSNLASLHPLLATRPRAPHRTISHCCRSSSTSLDLYHTVHLSVSDRSVPGLTAPCWYRISTRCRRLSTPSLPRLESATSSKSSNGLRTGLCTDLRTDLRTGRVRPGEARLGTRASPYRTSFLFHGLVLPRAARTSKSVATPSFQASHQAPSVHQLVPAALSYRLPHRAQHLIRGFIASPSSPRRTTLVASVGAGQAVLASVKVTLLAKGTPVFGHYSESVRDTAPTPTPRCLASRLPALCAITQKARLNGSSPRCVSQVSTVDTFDARRLLHGDGLVINDRAETYCDIDTLIRSSRRVIKSSPLTTWSSTTCSRPPTRKPLVASTPPCIVGTHPHALSLQPESRHVINDG</sequence>
<gene>
    <name evidence="2" type="ORF">BDZ90DRAFT_34402</name>
</gene>
<protein>
    <submittedName>
        <fullName evidence="2">Uncharacterized protein</fullName>
    </submittedName>
</protein>
<keyword evidence="3" id="KW-1185">Reference proteome</keyword>
<dbReference type="EMBL" id="KZ819662">
    <property type="protein sequence ID" value="PWN31072.1"/>
    <property type="molecule type" value="Genomic_DNA"/>
</dbReference>
<proteinExistence type="predicted"/>
<dbReference type="AlphaFoldDB" id="A0A316V0R9"/>
<dbReference type="RefSeq" id="XP_025365684.1">
    <property type="nucleotide sequence ID" value="XM_025509510.1"/>
</dbReference>
<feature type="region of interest" description="Disordered" evidence="1">
    <location>
        <begin position="1"/>
        <end position="37"/>
    </location>
</feature>